<proteinExistence type="predicted"/>
<evidence type="ECO:0000256" key="1">
    <source>
        <dbReference type="SAM" id="Coils"/>
    </source>
</evidence>
<keyword evidence="3" id="KW-1185">Reference proteome</keyword>
<evidence type="ECO:0000313" key="3">
    <source>
        <dbReference type="Proteomes" id="UP000268623"/>
    </source>
</evidence>
<gene>
    <name evidence="2" type="ORF">D1O30_06970</name>
</gene>
<organism evidence="2 3">
    <name type="scientific">Methylocystis hirsuta</name>
    <dbReference type="NCBI Taxonomy" id="369798"/>
    <lineage>
        <taxon>Bacteria</taxon>
        <taxon>Pseudomonadati</taxon>
        <taxon>Pseudomonadota</taxon>
        <taxon>Alphaproteobacteria</taxon>
        <taxon>Hyphomicrobiales</taxon>
        <taxon>Methylocystaceae</taxon>
        <taxon>Methylocystis</taxon>
    </lineage>
</organism>
<comment type="caution">
    <text evidence="2">The sequence shown here is derived from an EMBL/GenBank/DDBJ whole genome shotgun (WGS) entry which is preliminary data.</text>
</comment>
<dbReference type="Proteomes" id="UP000268623">
    <property type="component" value="Unassembled WGS sequence"/>
</dbReference>
<accession>A0A3M9XR43</accession>
<protein>
    <submittedName>
        <fullName evidence="2">Uncharacterized protein</fullName>
    </submittedName>
</protein>
<sequence>MSYGQYSPNGKTRDDCLLSSAPASYVAQRRQTFGTHAQTAHVWAQNDVRYGRSNDGRIFFENGVIYSHGRHFAIAEITDALWNGRRVILWNDETHSISTSSHQSYARSAIKHDESIVIPVQGFSHGHIDDENTKTTLEYLARHEDSAPCMNRGYNENTYDDALAAFGSVYAPKLKLHLAANRIAFRDRVKRADEARAKKEAADKLARLKRAFRLAKPEQYHVAQPGDNADLHAVAAQAAHAAESAIRNIEHNLTEARRARAAFKAAGLPLYRSRASAYVKYWQAKRDAWAVLATDLRNQEQHASDVADVKQYAEQPLEKAATQGCILPLVYEKALRLEMPDEAAQILRAYQLNHYWGDLDSTFRTLNPGAWDIVYNRRAARTARGRFTPEKWLAGEGNAYQSFDATLVRRKDDRLQTTKGAEAPWSHAVAIFLRAQRCRNESTSWRPNGERFRAGHFELDRIDASGGINIGCHRIEFSEMLRLAVKEVPQLVTAQYPLPAVI</sequence>
<feature type="coiled-coil region" evidence="1">
    <location>
        <begin position="239"/>
        <end position="266"/>
    </location>
</feature>
<dbReference type="AlphaFoldDB" id="A0A3M9XR43"/>
<evidence type="ECO:0000313" key="2">
    <source>
        <dbReference type="EMBL" id="RNJ49380.1"/>
    </source>
</evidence>
<name>A0A3M9XR43_9HYPH</name>
<dbReference type="EMBL" id="QWDD01000001">
    <property type="protein sequence ID" value="RNJ49380.1"/>
    <property type="molecule type" value="Genomic_DNA"/>
</dbReference>
<keyword evidence="1" id="KW-0175">Coiled coil</keyword>
<reference evidence="2 3" key="1">
    <citation type="submission" date="2018-08" db="EMBL/GenBank/DDBJ databases">
        <title>Genome sequence of Methylocystis hirsuta CSC1, a methanotroph able to accumulate PHAs.</title>
        <authorList>
            <person name="Bordel S."/>
            <person name="Rodriguez E."/>
            <person name="Gancedo J."/>
            <person name="Munoz R."/>
        </authorList>
    </citation>
    <scope>NUCLEOTIDE SEQUENCE [LARGE SCALE GENOMIC DNA]</scope>
    <source>
        <strain evidence="2 3">CSC1</strain>
    </source>
</reference>